<name>A0A3E4MGP8_9FIRM</name>
<dbReference type="InterPro" id="IPR025957">
    <property type="entry name" value="Cys_rich_KTR"/>
</dbReference>
<evidence type="ECO:0000313" key="4">
    <source>
        <dbReference type="EMBL" id="RHL87229.1"/>
    </source>
</evidence>
<dbReference type="Proteomes" id="UP000285652">
    <property type="component" value="Unassembled WGS sequence"/>
</dbReference>
<dbReference type="EMBL" id="QSQQ01000007">
    <property type="protein sequence ID" value="RGK48724.1"/>
    <property type="molecule type" value="Genomic_DNA"/>
</dbReference>
<dbReference type="Proteomes" id="UP000261208">
    <property type="component" value="Unassembled WGS sequence"/>
</dbReference>
<dbReference type="EMBL" id="QRUK01000008">
    <property type="protein sequence ID" value="RGR59431.1"/>
    <property type="molecule type" value="Genomic_DNA"/>
</dbReference>
<evidence type="ECO:0000313" key="10">
    <source>
        <dbReference type="Proteomes" id="UP000285652"/>
    </source>
</evidence>
<evidence type="ECO:0000313" key="5">
    <source>
        <dbReference type="EMBL" id="RHN13578.1"/>
    </source>
</evidence>
<dbReference type="RefSeq" id="WP_080786855.1">
    <property type="nucleotide sequence ID" value="NZ_AP031430.1"/>
</dbReference>
<evidence type="ECO:0000313" key="6">
    <source>
        <dbReference type="Proteomes" id="UP000260841"/>
    </source>
</evidence>
<reference evidence="6 7" key="1">
    <citation type="submission" date="2018-08" db="EMBL/GenBank/DDBJ databases">
        <title>A genome reference for cultivated species of the human gut microbiota.</title>
        <authorList>
            <person name="Zou Y."/>
            <person name="Xue W."/>
            <person name="Luo G."/>
        </authorList>
    </citation>
    <scope>NUCLEOTIDE SEQUENCE [LARGE SCALE GENOMIC DNA]</scope>
    <source>
        <strain evidence="3 9">AF25-11</strain>
        <strain evidence="5 10">AF31-13BH</strain>
        <strain evidence="4 8">AF36-1BH</strain>
        <strain evidence="2 6">OM03-2</strain>
        <strain evidence="1 7">TF11-11</strain>
    </source>
</reference>
<dbReference type="AlphaFoldDB" id="A0A3E4MGP8"/>
<proteinExistence type="predicted"/>
<evidence type="ECO:0000313" key="1">
    <source>
        <dbReference type="EMBL" id="RGK48724.1"/>
    </source>
</evidence>
<protein>
    <submittedName>
        <fullName evidence="1">Conjugal transfer protein</fullName>
    </submittedName>
</protein>
<dbReference type="EMBL" id="QRPD01000008">
    <property type="protein sequence ID" value="RHL87229.1"/>
    <property type="molecule type" value="Genomic_DNA"/>
</dbReference>
<comment type="caution">
    <text evidence="1">The sequence shown here is derived from an EMBL/GenBank/DDBJ whole genome shotgun (WGS) entry which is preliminary data.</text>
</comment>
<dbReference type="EMBL" id="QSVB01000006">
    <property type="protein sequence ID" value="RGN91575.1"/>
    <property type="molecule type" value="Genomic_DNA"/>
</dbReference>
<sequence>METIKWVLCPICGNKTRTIMQEDTELKNFPLYCPKCKQQTLN</sequence>
<accession>A0A3E4MGP8</accession>
<organism evidence="1 7">
    <name type="scientific">Dorea formicigenerans</name>
    <dbReference type="NCBI Taxonomy" id="39486"/>
    <lineage>
        <taxon>Bacteria</taxon>
        <taxon>Bacillati</taxon>
        <taxon>Bacillota</taxon>
        <taxon>Clostridia</taxon>
        <taxon>Lachnospirales</taxon>
        <taxon>Lachnospiraceae</taxon>
        <taxon>Dorea</taxon>
    </lineage>
</organism>
<dbReference type="EMBL" id="QRQQ01000016">
    <property type="protein sequence ID" value="RHN13578.1"/>
    <property type="molecule type" value="Genomic_DNA"/>
</dbReference>
<dbReference type="Proteomes" id="UP000260841">
    <property type="component" value="Unassembled WGS sequence"/>
</dbReference>
<evidence type="ECO:0000313" key="8">
    <source>
        <dbReference type="Proteomes" id="UP000283325"/>
    </source>
</evidence>
<dbReference type="Pfam" id="PF14205">
    <property type="entry name" value="Cys_rich_KTR"/>
    <property type="match status" value="1"/>
</dbReference>
<dbReference type="Proteomes" id="UP000283325">
    <property type="component" value="Unassembled WGS sequence"/>
</dbReference>
<evidence type="ECO:0000313" key="3">
    <source>
        <dbReference type="EMBL" id="RGR59431.1"/>
    </source>
</evidence>
<gene>
    <name evidence="3" type="ORF">DWY33_06360</name>
    <name evidence="5" type="ORF">DWZ24_14380</name>
    <name evidence="4" type="ORF">DWZ98_10245</name>
    <name evidence="2" type="ORF">DXB36_07540</name>
    <name evidence="1" type="ORF">DXD10_07210</name>
</gene>
<evidence type="ECO:0000313" key="7">
    <source>
        <dbReference type="Proteomes" id="UP000261208"/>
    </source>
</evidence>
<evidence type="ECO:0000313" key="2">
    <source>
        <dbReference type="EMBL" id="RGN91575.1"/>
    </source>
</evidence>
<dbReference type="Proteomes" id="UP000283652">
    <property type="component" value="Unassembled WGS sequence"/>
</dbReference>
<evidence type="ECO:0000313" key="9">
    <source>
        <dbReference type="Proteomes" id="UP000283652"/>
    </source>
</evidence>